<feature type="region of interest" description="Disordered" evidence="1">
    <location>
        <begin position="1"/>
        <end position="33"/>
    </location>
</feature>
<evidence type="ECO:0000313" key="3">
    <source>
        <dbReference type="Proteomes" id="UP000026906"/>
    </source>
</evidence>
<sequence>MLSVKKSSFNSRSHSRGLGARGMNGLNDNGRNAMQGVLKKSSGNYRVEFIEEFKNVTERNVELKEKYALELVAKHTGTSIDIIRLVPKRNGEVVTLTCLDSVYYVKLGTTILGKVSIRVQRTFRGRSIMIVYKTKVLKESGERKAYTRNDTFVKKTKGEIAHDKRNHYRNN</sequence>
<accession>A0A024B321</accession>
<dbReference type="GeneID" id="19525914"/>
<protein>
    <submittedName>
        <fullName evidence="2">Uncharacterized protein</fullName>
    </submittedName>
</protein>
<evidence type="ECO:0000256" key="1">
    <source>
        <dbReference type="SAM" id="MobiDB-lite"/>
    </source>
</evidence>
<dbReference type="RefSeq" id="YP_009036276.1">
    <property type="nucleotide sequence ID" value="NC_024211.1"/>
</dbReference>
<proteinExistence type="predicted"/>
<keyword evidence="3" id="KW-1185">Reference proteome</keyword>
<dbReference type="KEGG" id="vg:19525914"/>
<dbReference type="Proteomes" id="UP000026906">
    <property type="component" value="Segment"/>
</dbReference>
<reference evidence="3" key="1">
    <citation type="submission" date="2014-09" db="EMBL/GenBank/DDBJ databases">
        <authorList>
            <person name="Sauder A.B."/>
            <person name="McKenzie Q.R."/>
            <person name="Temple L.M."/>
            <person name="Alexis B.K."/>
            <person name="Al-Atrache Z."/>
            <person name="Lewis L.O."/>
            <person name="Loesser-Casey K.E."/>
            <person name="Mitchell K.J."/>
        </authorList>
    </citation>
    <scope>NUCLEOTIDE SEQUENCE [LARGE SCALE GENOMIC DNA]</scope>
</reference>
<dbReference type="EMBL" id="KJ489401">
    <property type="protein sequence ID" value="AHZ10787.1"/>
    <property type="molecule type" value="Genomic_DNA"/>
</dbReference>
<organism evidence="2 3">
    <name type="scientific">Bacillus phage Megatron</name>
    <dbReference type="NCBI Taxonomy" id="1486661"/>
    <lineage>
        <taxon>Viruses</taxon>
        <taxon>Duplodnaviria</taxon>
        <taxon>Heunggongvirae</taxon>
        <taxon>Uroviricota</taxon>
        <taxon>Caudoviricetes</taxon>
        <taxon>Herelleviridae</taxon>
        <taxon>Bastillevirinae</taxon>
        <taxon>Wphvirus</taxon>
        <taxon>Wphvirus megatron</taxon>
    </lineage>
</organism>
<evidence type="ECO:0000313" key="2">
    <source>
        <dbReference type="EMBL" id="AHZ10787.1"/>
    </source>
</evidence>
<feature type="compositionally biased region" description="Polar residues" evidence="1">
    <location>
        <begin position="1"/>
        <end position="12"/>
    </location>
</feature>
<name>A0A024B321_9CAUD</name>